<reference evidence="1" key="2">
    <citation type="journal article" date="2015" name="Fish Shellfish Immunol.">
        <title>Early steps in the European eel (Anguilla anguilla)-Vibrio vulnificus interaction in the gills: Role of the RtxA13 toxin.</title>
        <authorList>
            <person name="Callol A."/>
            <person name="Pajuelo D."/>
            <person name="Ebbesson L."/>
            <person name="Teles M."/>
            <person name="MacKenzie S."/>
            <person name="Amaro C."/>
        </authorList>
    </citation>
    <scope>NUCLEOTIDE SEQUENCE</scope>
</reference>
<name>A0A0E9WGZ5_ANGAN</name>
<sequence>MDITIQEYVLPTTVTLIDNIFLRVQCDITLDTLTHETPASRAVIITVAPAKHTPTNTSLS</sequence>
<dbReference type="AlphaFoldDB" id="A0A0E9WGZ5"/>
<accession>A0A0E9WGZ5</accession>
<proteinExistence type="predicted"/>
<organism evidence="1">
    <name type="scientific">Anguilla anguilla</name>
    <name type="common">European freshwater eel</name>
    <name type="synonym">Muraena anguilla</name>
    <dbReference type="NCBI Taxonomy" id="7936"/>
    <lineage>
        <taxon>Eukaryota</taxon>
        <taxon>Metazoa</taxon>
        <taxon>Chordata</taxon>
        <taxon>Craniata</taxon>
        <taxon>Vertebrata</taxon>
        <taxon>Euteleostomi</taxon>
        <taxon>Actinopterygii</taxon>
        <taxon>Neopterygii</taxon>
        <taxon>Teleostei</taxon>
        <taxon>Anguilliformes</taxon>
        <taxon>Anguillidae</taxon>
        <taxon>Anguilla</taxon>
    </lineage>
</organism>
<protein>
    <submittedName>
        <fullName evidence="1">Uncharacterized protein</fullName>
    </submittedName>
</protein>
<reference evidence="1" key="1">
    <citation type="submission" date="2014-11" db="EMBL/GenBank/DDBJ databases">
        <authorList>
            <person name="Amaro Gonzalez C."/>
        </authorList>
    </citation>
    <scope>NUCLEOTIDE SEQUENCE</scope>
</reference>
<dbReference type="EMBL" id="GBXM01019742">
    <property type="protein sequence ID" value="JAH88835.1"/>
    <property type="molecule type" value="Transcribed_RNA"/>
</dbReference>
<evidence type="ECO:0000313" key="1">
    <source>
        <dbReference type="EMBL" id="JAH88835.1"/>
    </source>
</evidence>